<dbReference type="InterPro" id="IPR051929">
    <property type="entry name" value="VirAsm_ModProt"/>
</dbReference>
<keyword evidence="5" id="KW-0482">Metalloprotease</keyword>
<dbReference type="InterPro" id="IPR037518">
    <property type="entry name" value="MPN"/>
</dbReference>
<accession>A0A382V1D2</accession>
<dbReference type="PANTHER" id="PTHR34858">
    <property type="entry name" value="CYSO-CYSTEINE PEPTIDASE"/>
    <property type="match status" value="1"/>
</dbReference>
<dbReference type="InterPro" id="IPR028090">
    <property type="entry name" value="JAB_dom_prok"/>
</dbReference>
<proteinExistence type="predicted"/>
<dbReference type="Pfam" id="PF14464">
    <property type="entry name" value="Prok-JAB"/>
    <property type="match status" value="1"/>
</dbReference>
<dbReference type="SUPFAM" id="SSF102712">
    <property type="entry name" value="JAB1/MPN domain"/>
    <property type="match status" value="1"/>
</dbReference>
<keyword evidence="1" id="KW-0645">Protease</keyword>
<dbReference type="EMBL" id="UINC01148429">
    <property type="protein sequence ID" value="SVD40302.1"/>
    <property type="molecule type" value="Genomic_DNA"/>
</dbReference>
<gene>
    <name evidence="7" type="ORF">METZ01_LOCUS393156</name>
</gene>
<evidence type="ECO:0000313" key="7">
    <source>
        <dbReference type="EMBL" id="SVD40302.1"/>
    </source>
</evidence>
<dbReference type="Gene3D" id="3.40.140.10">
    <property type="entry name" value="Cytidine Deaminase, domain 2"/>
    <property type="match status" value="1"/>
</dbReference>
<keyword evidence="4" id="KW-0862">Zinc</keyword>
<dbReference type="GO" id="GO:0008270">
    <property type="term" value="F:zinc ion binding"/>
    <property type="evidence" value="ECO:0007669"/>
    <property type="project" value="TreeGrafter"/>
</dbReference>
<dbReference type="AlphaFoldDB" id="A0A382V1D2"/>
<evidence type="ECO:0000256" key="1">
    <source>
        <dbReference type="ARBA" id="ARBA00022670"/>
    </source>
</evidence>
<dbReference type="PANTHER" id="PTHR34858:SF1">
    <property type="entry name" value="CYSO-CYSTEINE PEPTIDASE"/>
    <property type="match status" value="1"/>
</dbReference>
<sequence>MEEILLNQKQVDVLMQHSEKSGVSESCAMLFGIHSNQQWNVKEVFLTHNSYGNNTGNGSPETNFIIAPEQLLEGYQLAEKKQLELVGIFHSHPNSAASPSNTDKKYMKVNGDIPWIIFSGLNTDLRAFMLEENMEDMKEIKIEIMERHFFQ</sequence>
<evidence type="ECO:0000259" key="6">
    <source>
        <dbReference type="PROSITE" id="PS50249"/>
    </source>
</evidence>
<evidence type="ECO:0000256" key="2">
    <source>
        <dbReference type="ARBA" id="ARBA00022723"/>
    </source>
</evidence>
<dbReference type="InterPro" id="IPR000555">
    <property type="entry name" value="JAMM/MPN+_dom"/>
</dbReference>
<dbReference type="CDD" id="cd08070">
    <property type="entry name" value="MPN_like"/>
    <property type="match status" value="1"/>
</dbReference>
<evidence type="ECO:0000256" key="4">
    <source>
        <dbReference type="ARBA" id="ARBA00022833"/>
    </source>
</evidence>
<dbReference type="PROSITE" id="PS50249">
    <property type="entry name" value="MPN"/>
    <property type="match status" value="1"/>
</dbReference>
<organism evidence="7">
    <name type="scientific">marine metagenome</name>
    <dbReference type="NCBI Taxonomy" id="408172"/>
    <lineage>
        <taxon>unclassified sequences</taxon>
        <taxon>metagenomes</taxon>
        <taxon>ecological metagenomes</taxon>
    </lineage>
</organism>
<protein>
    <recommendedName>
        <fullName evidence="6">MPN domain-containing protein</fullName>
    </recommendedName>
</protein>
<evidence type="ECO:0000256" key="3">
    <source>
        <dbReference type="ARBA" id="ARBA00022801"/>
    </source>
</evidence>
<dbReference type="GO" id="GO:0008235">
    <property type="term" value="F:metalloexopeptidase activity"/>
    <property type="evidence" value="ECO:0007669"/>
    <property type="project" value="TreeGrafter"/>
</dbReference>
<dbReference type="GO" id="GO:0006508">
    <property type="term" value="P:proteolysis"/>
    <property type="evidence" value="ECO:0007669"/>
    <property type="project" value="UniProtKB-KW"/>
</dbReference>
<keyword evidence="2" id="KW-0479">Metal-binding</keyword>
<reference evidence="7" key="1">
    <citation type="submission" date="2018-05" db="EMBL/GenBank/DDBJ databases">
        <authorList>
            <person name="Lanie J.A."/>
            <person name="Ng W.-L."/>
            <person name="Kazmierczak K.M."/>
            <person name="Andrzejewski T.M."/>
            <person name="Davidsen T.M."/>
            <person name="Wayne K.J."/>
            <person name="Tettelin H."/>
            <person name="Glass J.I."/>
            <person name="Rusch D."/>
            <person name="Podicherti R."/>
            <person name="Tsui H.-C.T."/>
            <person name="Winkler M.E."/>
        </authorList>
    </citation>
    <scope>NUCLEOTIDE SEQUENCE</scope>
</reference>
<dbReference type="SMART" id="SM00232">
    <property type="entry name" value="JAB_MPN"/>
    <property type="match status" value="1"/>
</dbReference>
<keyword evidence="3" id="KW-0378">Hydrolase</keyword>
<feature type="domain" description="MPN" evidence="6">
    <location>
        <begin position="4"/>
        <end position="136"/>
    </location>
</feature>
<evidence type="ECO:0000256" key="5">
    <source>
        <dbReference type="ARBA" id="ARBA00023049"/>
    </source>
</evidence>
<name>A0A382V1D2_9ZZZZ</name>